<dbReference type="SMART" id="SM00248">
    <property type="entry name" value="ANK"/>
    <property type="match status" value="3"/>
</dbReference>
<dbReference type="PROSITE" id="PS50088">
    <property type="entry name" value="ANK_REPEAT"/>
    <property type="match status" value="3"/>
</dbReference>
<dbReference type="InterPro" id="IPR052311">
    <property type="entry name" value="MMS22L-TONSL_complex_comp"/>
</dbReference>
<dbReference type="PROSITE" id="PS50297">
    <property type="entry name" value="ANK_REP_REGION"/>
    <property type="match status" value="3"/>
</dbReference>
<reference evidence="8" key="1">
    <citation type="submission" date="2021-01" db="UniProtKB">
        <authorList>
            <consortium name="EnsemblMetazoa"/>
        </authorList>
    </citation>
    <scope>IDENTIFICATION</scope>
    <source>
        <strain evidence="8">DH4</strain>
    </source>
</reference>
<keyword evidence="7" id="KW-0175">Coiled coil</keyword>
<reference evidence="10" key="2">
    <citation type="submission" date="2025-04" db="UniProtKB">
        <authorList>
            <consortium name="RefSeq"/>
        </authorList>
    </citation>
    <scope>IDENTIFICATION</scope>
    <source>
        <strain evidence="10">DH4</strain>
        <tissue evidence="10">Whole body</tissue>
    </source>
</reference>
<keyword evidence="2" id="KW-0433">Leucine-rich repeat</keyword>
<dbReference type="PRINTS" id="PR01415">
    <property type="entry name" value="ANKYRIN"/>
</dbReference>
<gene>
    <name evidence="10" type="primary">LOC724663</name>
</gene>
<keyword evidence="6" id="KW-0802">TPR repeat</keyword>
<accession>A0A7M7MN81</accession>
<evidence type="ECO:0000313" key="9">
    <source>
        <dbReference type="Proteomes" id="UP000005203"/>
    </source>
</evidence>
<dbReference type="KEGG" id="ame:724663"/>
<evidence type="ECO:0000313" key="8">
    <source>
        <dbReference type="EnsemblMetazoa" id="XP_026298507"/>
    </source>
</evidence>
<dbReference type="SMART" id="SM00028">
    <property type="entry name" value="TPR"/>
    <property type="match status" value="5"/>
</dbReference>
<dbReference type="GeneID" id="724663"/>
<dbReference type="InterPro" id="IPR011990">
    <property type="entry name" value="TPR-like_helical_dom_sf"/>
</dbReference>
<accession>A0A8B8H3E7</accession>
<dbReference type="Proteomes" id="UP000005203">
    <property type="component" value="Linkage group LG9"/>
</dbReference>
<evidence type="ECO:0000256" key="7">
    <source>
        <dbReference type="SAM" id="Coils"/>
    </source>
</evidence>
<dbReference type="Pfam" id="PF13181">
    <property type="entry name" value="TPR_8"/>
    <property type="match status" value="1"/>
</dbReference>
<evidence type="ECO:0000256" key="6">
    <source>
        <dbReference type="PROSITE-ProRule" id="PRU00339"/>
    </source>
</evidence>
<dbReference type="AlphaFoldDB" id="A0A7M7MN81"/>
<name>A0A7M7MN81_APIME</name>
<keyword evidence="4" id="KW-0539">Nucleus</keyword>
<proteinExistence type="predicted"/>
<dbReference type="PANTHER" id="PTHR46358">
    <property type="entry name" value="TONSOKU-LIKE PROTEIN"/>
    <property type="match status" value="1"/>
</dbReference>
<organism evidence="8">
    <name type="scientific">Apis mellifera</name>
    <name type="common">Honeybee</name>
    <dbReference type="NCBI Taxonomy" id="7460"/>
    <lineage>
        <taxon>Eukaryota</taxon>
        <taxon>Metazoa</taxon>
        <taxon>Ecdysozoa</taxon>
        <taxon>Arthropoda</taxon>
        <taxon>Hexapoda</taxon>
        <taxon>Insecta</taxon>
        <taxon>Pterygota</taxon>
        <taxon>Neoptera</taxon>
        <taxon>Endopterygota</taxon>
        <taxon>Hymenoptera</taxon>
        <taxon>Apocrita</taxon>
        <taxon>Aculeata</taxon>
        <taxon>Apoidea</taxon>
        <taxon>Anthophila</taxon>
        <taxon>Apidae</taxon>
        <taxon>Apis</taxon>
    </lineage>
</organism>
<feature type="repeat" description="ANK" evidence="5">
    <location>
        <begin position="510"/>
        <end position="542"/>
    </location>
</feature>
<keyword evidence="5" id="KW-0040">ANK repeat</keyword>
<keyword evidence="3" id="KW-0677">Repeat</keyword>
<dbReference type="Pfam" id="PF13374">
    <property type="entry name" value="TPR_10"/>
    <property type="match status" value="1"/>
</dbReference>
<evidence type="ECO:0000256" key="5">
    <source>
        <dbReference type="PROSITE-ProRule" id="PRU00023"/>
    </source>
</evidence>
<sequence>MDIDRLIKKKKRVKRDGNLQQLAEIVKELGDVYFENSKYEEALQEYIQQLEICNILGDKLNIAIAHRMIGEIHVNIGTYEEALNHQNLYLEGAKDIKNLLEEQRAYATLGRTYFCWAESLPEKSEKKIDILTNARKVYMKSIRLCNELGKTDIELKELITMRARLLLNLGLVLQAEKNHQEAVDLMEKAALLCETHNLREDFHRTQIALAGIRERSHDYELALKHFENASEIDNSILKAEARFFQAELLLKIEKWSEARKILVSLYVTDNLPQDFKNQIEKCLRIVATLQTSEEALCTEENTNNKLKLYETLGDAAVAVQCFEKAIKYYRKMLVCAEEIKSDRRGAALLSLAQTLKDVKQYNEALDFAHRELELCTDPREICRSALFLADLLIIVKANDEKVQEVYNLALKNAKACNDVSLEASVLKEHLNYLNNSNKTEEIEALKVKLDMLEKLSNNIDSESESEENHIGEDICLENLSDVEAELRVKENIKNKKRTRKKSITIKRNEKGETQLHVACINGNIEIVEKLLESGHLTNVRDHFGWTPLHEAANHGHVEIAKLLLKYGADVNDPGSLMCQGVTPLHDAASCGNFTMMKLLIEHGANVILKTNEDDTVLDCLEQWKDRVDFLSPEDQRDYDEIHKILSAMIPISVKKISKRIHESSYNSRTHIINKDVIIEKISAGEDYKRTIASLKHRIDPIGTSLSSVKKNMNPLLNSEEVLLDNWLEDDMNESVSNRRYSDENFSSIMKRKSSNEDINDEQNLKRSKINDLIVKDNEYNMIQEDSNDYDIETIQNFSENKIQKKNQQISLLSIGFTKNSTSHSSSSVIPTSTGFELGEIDTMKSVILNISVDGKVFKIQVEFSNTIRPLIEKIVTDIETKFYNDSGCKVKLELKTMNGIVINCNNVFTILNEGDIVKNLICEIIHLEIPSIIERYKTICKNFNIDIRECISKCLKSCENTFILRLKQENIKKEELISLLKTLEYQKNIQILDLSGSELHEIGKILNDCILRLSNLQELCLQGCDIDSKCLSKLEKLPLKLKFLDLSYNPLGPCNQEILCKLFTPLTQLRTLNLRYCQLNNFQFLSNNFSLANLDISWNSINKDKFYTTLQRQLLNLNLSNTISNEFNVVKNIFNETNNSFINLESLELTFCELLDIDIKNILSRVSNLSKLVLRGNKKIGVQSLNLLLKHTPTLRHIDISGCENIVNFPNSEIFIEKPEICTLIASMDSNVCDCWLQLWRGKGVMKKLPHNLIIFKPIVEIEN</sequence>
<comment type="subcellular location">
    <subcellularLocation>
        <location evidence="1">Nucleus</location>
    </subcellularLocation>
</comment>
<evidence type="ECO:0000256" key="2">
    <source>
        <dbReference type="ARBA" id="ARBA00022614"/>
    </source>
</evidence>
<dbReference type="GO" id="GO:0043596">
    <property type="term" value="C:nuclear replication fork"/>
    <property type="evidence" value="ECO:0007669"/>
    <property type="project" value="TreeGrafter"/>
</dbReference>
<dbReference type="InterPro" id="IPR036770">
    <property type="entry name" value="Ankyrin_rpt-contain_sf"/>
</dbReference>
<dbReference type="InterPro" id="IPR032675">
    <property type="entry name" value="LRR_dom_sf"/>
</dbReference>
<dbReference type="Pfam" id="PF12796">
    <property type="entry name" value="Ank_2"/>
    <property type="match status" value="1"/>
</dbReference>
<dbReference type="GO" id="GO:0031297">
    <property type="term" value="P:replication fork processing"/>
    <property type="evidence" value="ECO:0007669"/>
    <property type="project" value="TreeGrafter"/>
</dbReference>
<evidence type="ECO:0000313" key="10">
    <source>
        <dbReference type="RefSeq" id="XP_026298507.1"/>
    </source>
</evidence>
<dbReference type="PROSITE" id="PS50005">
    <property type="entry name" value="TPR"/>
    <property type="match status" value="1"/>
</dbReference>
<dbReference type="OrthoDB" id="273147at2759"/>
<dbReference type="Gene3D" id="3.80.10.10">
    <property type="entry name" value="Ribonuclease Inhibitor"/>
    <property type="match status" value="1"/>
</dbReference>
<keyword evidence="9" id="KW-1185">Reference proteome</keyword>
<feature type="coiled-coil region" evidence="7">
    <location>
        <begin position="435"/>
        <end position="462"/>
    </location>
</feature>
<dbReference type="SUPFAM" id="SSF52047">
    <property type="entry name" value="RNI-like"/>
    <property type="match status" value="1"/>
</dbReference>
<dbReference type="PANTHER" id="PTHR46358:SF1">
    <property type="entry name" value="TONSOKU-LIKE PROTEIN"/>
    <property type="match status" value="1"/>
</dbReference>
<dbReference type="EnsemblMetazoa" id="XM_026442722">
    <property type="protein sequence ID" value="XP_026298507"/>
    <property type="gene ID" value="LOC724663"/>
</dbReference>
<dbReference type="Gene3D" id="1.25.40.20">
    <property type="entry name" value="Ankyrin repeat-containing domain"/>
    <property type="match status" value="1"/>
</dbReference>
<dbReference type="SUPFAM" id="SSF48452">
    <property type="entry name" value="TPR-like"/>
    <property type="match status" value="1"/>
</dbReference>
<dbReference type="RefSeq" id="XP_026298507.1">
    <property type="nucleotide sequence ID" value="XM_026442722.1"/>
</dbReference>
<protein>
    <submittedName>
        <fullName evidence="10">Tonsoku-like protein isoform X1</fullName>
    </submittedName>
</protein>
<evidence type="ECO:0000256" key="3">
    <source>
        <dbReference type="ARBA" id="ARBA00022737"/>
    </source>
</evidence>
<dbReference type="Gene3D" id="1.25.40.10">
    <property type="entry name" value="Tetratricopeptide repeat domain"/>
    <property type="match status" value="2"/>
</dbReference>
<evidence type="ECO:0000256" key="4">
    <source>
        <dbReference type="ARBA" id="ARBA00023242"/>
    </source>
</evidence>
<feature type="repeat" description="ANK" evidence="5">
    <location>
        <begin position="579"/>
        <end position="611"/>
    </location>
</feature>
<dbReference type="InterPro" id="IPR002110">
    <property type="entry name" value="Ankyrin_rpt"/>
</dbReference>
<evidence type="ECO:0000256" key="1">
    <source>
        <dbReference type="ARBA" id="ARBA00004123"/>
    </source>
</evidence>
<dbReference type="GO" id="GO:0000724">
    <property type="term" value="P:double-strand break repair via homologous recombination"/>
    <property type="evidence" value="ECO:0007669"/>
    <property type="project" value="TreeGrafter"/>
</dbReference>
<dbReference type="SUPFAM" id="SSF48403">
    <property type="entry name" value="Ankyrin repeat"/>
    <property type="match status" value="1"/>
</dbReference>
<feature type="repeat" description="TPR" evidence="6">
    <location>
        <begin position="23"/>
        <end position="56"/>
    </location>
</feature>
<dbReference type="InterPro" id="IPR019734">
    <property type="entry name" value="TPR_rpt"/>
</dbReference>
<dbReference type="Pfam" id="PF13424">
    <property type="entry name" value="TPR_12"/>
    <property type="match status" value="1"/>
</dbReference>
<feature type="repeat" description="ANK" evidence="5">
    <location>
        <begin position="543"/>
        <end position="575"/>
    </location>
</feature>